<dbReference type="GO" id="GO:0003677">
    <property type="term" value="F:DNA binding"/>
    <property type="evidence" value="ECO:0007669"/>
    <property type="project" value="InterPro"/>
</dbReference>
<dbReference type="Pfam" id="PF08281">
    <property type="entry name" value="Sigma70_r4_2"/>
    <property type="match status" value="1"/>
</dbReference>
<evidence type="ECO:0000313" key="7">
    <source>
        <dbReference type="EMBL" id="MBB6448214.1"/>
    </source>
</evidence>
<keyword evidence="8" id="KW-1185">Reference proteome</keyword>
<dbReference type="InterPro" id="IPR014284">
    <property type="entry name" value="RNA_pol_sigma-70_dom"/>
</dbReference>
<reference evidence="7 8" key="1">
    <citation type="submission" date="2020-08" db="EMBL/GenBank/DDBJ databases">
        <title>Genomic Encyclopedia of Type Strains, Phase IV (KMG-IV): sequencing the most valuable type-strain genomes for metagenomic binning, comparative biology and taxonomic classification.</title>
        <authorList>
            <person name="Goeker M."/>
        </authorList>
    </citation>
    <scope>NUCLEOTIDE SEQUENCE [LARGE SCALE GENOMIC DNA]</scope>
    <source>
        <strain evidence="7 8">DSM 21769</strain>
    </source>
</reference>
<dbReference type="InterPro" id="IPR039425">
    <property type="entry name" value="RNA_pol_sigma-70-like"/>
</dbReference>
<dbReference type="InterPro" id="IPR036388">
    <property type="entry name" value="WH-like_DNA-bd_sf"/>
</dbReference>
<proteinExistence type="inferred from homology"/>
<dbReference type="AlphaFoldDB" id="A0A841PKK9"/>
<keyword evidence="2" id="KW-0805">Transcription regulation</keyword>
<feature type="domain" description="RNA polymerase sigma-70 region 2" evidence="5">
    <location>
        <begin position="24"/>
        <end position="93"/>
    </location>
</feature>
<dbReference type="Gene3D" id="1.10.1740.10">
    <property type="match status" value="1"/>
</dbReference>
<dbReference type="SUPFAM" id="SSF88946">
    <property type="entry name" value="Sigma2 domain of RNA polymerase sigma factors"/>
    <property type="match status" value="1"/>
</dbReference>
<sequence length="189" mass="22453">MGKPTDKELYERIQMKDKAALELMYDRYEKLLYSLAYRITKDPHFSEEVMQDVFMKLWNGKGAGQYNEDKGKFSSWLLTVTRNTSIDLLRKKKEVEYQWDERDSLQEEIPSVEKEVEDQEKRDELTEAMDTLPDEQQRMIYLFYFQGLSQQNISKVCELPVGTVKGRIRLALKKLRENLATERRVDHGK</sequence>
<evidence type="ECO:0000256" key="3">
    <source>
        <dbReference type="ARBA" id="ARBA00023082"/>
    </source>
</evidence>
<evidence type="ECO:0000256" key="4">
    <source>
        <dbReference type="ARBA" id="ARBA00023163"/>
    </source>
</evidence>
<dbReference type="GO" id="GO:0006352">
    <property type="term" value="P:DNA-templated transcription initiation"/>
    <property type="evidence" value="ECO:0007669"/>
    <property type="project" value="InterPro"/>
</dbReference>
<protein>
    <submittedName>
        <fullName evidence="7">RNA polymerase sigma-70 factor (ECF subfamily)</fullName>
    </submittedName>
</protein>
<dbReference type="InterPro" id="IPR013324">
    <property type="entry name" value="RNA_pol_sigma_r3/r4-like"/>
</dbReference>
<evidence type="ECO:0000256" key="2">
    <source>
        <dbReference type="ARBA" id="ARBA00023015"/>
    </source>
</evidence>
<dbReference type="InterPro" id="IPR013249">
    <property type="entry name" value="RNA_pol_sigma70_r4_t2"/>
</dbReference>
<evidence type="ECO:0000256" key="1">
    <source>
        <dbReference type="ARBA" id="ARBA00010641"/>
    </source>
</evidence>
<gene>
    <name evidence="7" type="ORF">HNR44_000163</name>
</gene>
<organism evidence="7 8">
    <name type="scientific">Geomicrobium halophilum</name>
    <dbReference type="NCBI Taxonomy" id="549000"/>
    <lineage>
        <taxon>Bacteria</taxon>
        <taxon>Bacillati</taxon>
        <taxon>Bacillota</taxon>
        <taxon>Bacilli</taxon>
        <taxon>Bacillales</taxon>
        <taxon>Geomicrobium</taxon>
    </lineage>
</organism>
<evidence type="ECO:0000313" key="8">
    <source>
        <dbReference type="Proteomes" id="UP000568839"/>
    </source>
</evidence>
<dbReference type="GO" id="GO:0016987">
    <property type="term" value="F:sigma factor activity"/>
    <property type="evidence" value="ECO:0007669"/>
    <property type="project" value="UniProtKB-KW"/>
</dbReference>
<keyword evidence="3" id="KW-0731">Sigma factor</keyword>
<dbReference type="InterPro" id="IPR013325">
    <property type="entry name" value="RNA_pol_sigma_r2"/>
</dbReference>
<dbReference type="RefSeq" id="WP_184402236.1">
    <property type="nucleotide sequence ID" value="NZ_JACHHJ010000001.1"/>
</dbReference>
<accession>A0A841PKK9</accession>
<dbReference type="CDD" id="cd06171">
    <property type="entry name" value="Sigma70_r4"/>
    <property type="match status" value="1"/>
</dbReference>
<dbReference type="EMBL" id="JACHHJ010000001">
    <property type="protein sequence ID" value="MBB6448214.1"/>
    <property type="molecule type" value="Genomic_DNA"/>
</dbReference>
<dbReference type="Pfam" id="PF04542">
    <property type="entry name" value="Sigma70_r2"/>
    <property type="match status" value="1"/>
</dbReference>
<comment type="similarity">
    <text evidence="1">Belongs to the sigma-70 factor family. ECF subfamily.</text>
</comment>
<dbReference type="PANTHER" id="PTHR43133:SF62">
    <property type="entry name" value="RNA POLYMERASE SIGMA FACTOR SIGZ"/>
    <property type="match status" value="1"/>
</dbReference>
<dbReference type="PANTHER" id="PTHR43133">
    <property type="entry name" value="RNA POLYMERASE ECF-TYPE SIGMA FACTO"/>
    <property type="match status" value="1"/>
</dbReference>
<dbReference type="Proteomes" id="UP000568839">
    <property type="component" value="Unassembled WGS sequence"/>
</dbReference>
<comment type="caution">
    <text evidence="7">The sequence shown here is derived from an EMBL/GenBank/DDBJ whole genome shotgun (WGS) entry which is preliminary data.</text>
</comment>
<name>A0A841PKK9_9BACL</name>
<evidence type="ECO:0000259" key="6">
    <source>
        <dbReference type="Pfam" id="PF08281"/>
    </source>
</evidence>
<dbReference type="NCBIfam" id="TIGR02937">
    <property type="entry name" value="sigma70-ECF"/>
    <property type="match status" value="1"/>
</dbReference>
<dbReference type="InterPro" id="IPR007627">
    <property type="entry name" value="RNA_pol_sigma70_r2"/>
</dbReference>
<evidence type="ECO:0000259" key="5">
    <source>
        <dbReference type="Pfam" id="PF04542"/>
    </source>
</evidence>
<dbReference type="Gene3D" id="1.10.10.10">
    <property type="entry name" value="Winged helix-like DNA-binding domain superfamily/Winged helix DNA-binding domain"/>
    <property type="match status" value="1"/>
</dbReference>
<feature type="domain" description="RNA polymerase sigma factor 70 region 4 type 2" evidence="6">
    <location>
        <begin position="123"/>
        <end position="175"/>
    </location>
</feature>
<keyword evidence="4" id="KW-0804">Transcription</keyword>
<dbReference type="SUPFAM" id="SSF88659">
    <property type="entry name" value="Sigma3 and sigma4 domains of RNA polymerase sigma factors"/>
    <property type="match status" value="1"/>
</dbReference>